<evidence type="ECO:0000313" key="2">
    <source>
        <dbReference type="Proteomes" id="UP000005876"/>
    </source>
</evidence>
<dbReference type="EMBL" id="CP003107">
    <property type="protein sequence ID" value="AET58532.1"/>
    <property type="molecule type" value="Genomic_DNA"/>
</dbReference>
<reference evidence="1 2" key="3">
    <citation type="journal article" date="2012" name="J. Bacteriol.">
        <title>Genome Sequence of Paenibacillus terrae HPL-003, a Xylanase-Producing Bacterium Isolated from Soil Found in Forest Residue.</title>
        <authorList>
            <person name="Shin S.H."/>
            <person name="Kim S."/>
            <person name="Kim J.Y."/>
            <person name="Song H.Y."/>
            <person name="Cho S.J."/>
            <person name="Kim D.R."/>
            <person name="Lee K.I."/>
            <person name="Lim H.K."/>
            <person name="Park N.J."/>
            <person name="Hwang I.T."/>
            <person name="Yang K.S."/>
        </authorList>
    </citation>
    <scope>NUCLEOTIDE SEQUENCE [LARGE SCALE GENOMIC DNA]</scope>
    <source>
        <strain evidence="1 2">HPL-003</strain>
    </source>
</reference>
<protein>
    <submittedName>
        <fullName evidence="1">Uncharacterized protein</fullName>
    </submittedName>
</protein>
<organism evidence="1 2">
    <name type="scientific">Paenibacillus terrae (strain HPL-003)</name>
    <dbReference type="NCBI Taxonomy" id="985665"/>
    <lineage>
        <taxon>Bacteria</taxon>
        <taxon>Bacillati</taxon>
        <taxon>Bacillota</taxon>
        <taxon>Bacilli</taxon>
        <taxon>Bacillales</taxon>
        <taxon>Paenibacillaceae</taxon>
        <taxon>Paenibacillus</taxon>
    </lineage>
</organism>
<reference key="2">
    <citation type="submission" date="2011-11" db="EMBL/GenBank/DDBJ databases">
        <authorList>
            <person name="Shin S.H."/>
            <person name="Kim S."/>
            <person name="Kim J.Y."/>
        </authorList>
    </citation>
    <scope>NUCLEOTIDE SEQUENCE</scope>
    <source>
        <strain>HPL-003</strain>
    </source>
</reference>
<accession>G7VZX6</accession>
<dbReference type="eggNOG" id="ENOG503323F">
    <property type="taxonomic scope" value="Bacteria"/>
</dbReference>
<dbReference type="OrthoDB" id="5770817at2"/>
<dbReference type="RefSeq" id="WP_014279269.1">
    <property type="nucleotide sequence ID" value="NC_016641.1"/>
</dbReference>
<gene>
    <name evidence="1" type="ordered locus">HPL003_08845</name>
</gene>
<dbReference type="Proteomes" id="UP000005876">
    <property type="component" value="Chromosome"/>
</dbReference>
<dbReference type="AlphaFoldDB" id="G7VZX6"/>
<name>G7VZX6_PAETH</name>
<dbReference type="STRING" id="985665.HPL003_08845"/>
<sequence length="100" mass="12117">MRWEEVKERFPNEWVVLEATKAYSKDGLRFIEEMTVIDTFDDSTNAFKRYNELHRVDPQREYCFFHTSRAKVTAKERYVGIRGPRRTLQKYMSFPLSRSK</sequence>
<evidence type="ECO:0000313" key="1">
    <source>
        <dbReference type="EMBL" id="AET58532.1"/>
    </source>
</evidence>
<dbReference type="HOGENOM" id="CLU_185024_0_0_9"/>
<dbReference type="KEGG" id="pta:HPL003_08845"/>
<reference evidence="2" key="1">
    <citation type="submission" date="2011-11" db="EMBL/GenBank/DDBJ databases">
        <title>Complete sequence of Paenibacillus terrae HPL-003.</title>
        <authorList>
            <person name="Shin S.H."/>
            <person name="Kim S."/>
            <person name="Kim J.Y."/>
        </authorList>
    </citation>
    <scope>NUCLEOTIDE SEQUENCE [LARGE SCALE GENOMIC DNA]</scope>
    <source>
        <strain evidence="2">HPL-003</strain>
    </source>
</reference>
<proteinExistence type="predicted"/>